<dbReference type="PANTHER" id="PTHR31005:SF8">
    <property type="entry name" value="DUF4139 DOMAIN-CONTAINING PROTEIN"/>
    <property type="match status" value="1"/>
</dbReference>
<dbReference type="AlphaFoldDB" id="A0A9P1IF92"/>
<dbReference type="InterPro" id="IPR011935">
    <property type="entry name" value="CHP02231"/>
</dbReference>
<dbReference type="Proteomes" id="UP001152747">
    <property type="component" value="Unassembled WGS sequence"/>
</dbReference>
<dbReference type="PANTHER" id="PTHR31005">
    <property type="entry name" value="DUF4139 DOMAIN-CONTAINING PROTEIN"/>
    <property type="match status" value="1"/>
</dbReference>
<reference evidence="4" key="1">
    <citation type="submission" date="2022-11" db="EMBL/GenBank/DDBJ databases">
        <authorList>
            <person name="Kikuchi T."/>
        </authorList>
    </citation>
    <scope>NUCLEOTIDE SEQUENCE</scope>
    <source>
        <strain evidence="4">PS1010</strain>
    </source>
</reference>
<sequence length="569" mass="63388">MSSPSTVFNFDAREQKIVKVIVFNDRAEIKRIVKSTLKPGFNELVLKNVTSCLIHDSLRVEGKGNAKIHDVIVKNEPVLTEDSDSEQLSVLRNVMQEKEAVLNALKDRKNILAKRLEALNLMVAQIGSGVVNPPKGEGSFELNDTTLSNIDKFFDFYSQKAEVLAIDGRNLDNEIQKANEAEQKARNDLNQHENGKRYQYATNAYITLEAGAEISIELDVIYQVHNASWTPSYDIRVDTENSKMNLSYFGKIRQHTGEDWVDAPLVLSTAKPSLGGRIPELGALDVQFYVERPRVQNFMERRMKPMMMRASGAGLFGAAPPQELRVEEDSRSLDVAVASEVTQSALSTEFKILREATIPNSTDEHKVTIGIVNLNPQLVHQTVPSKNSSAFLTASAINTSDLAFLAGQASIYLDNAFIAKTYLKDVSPGGRFDCSLGVDTGIRIEYKPAKKYHQQAGFINKQSTNVTEQTIVIKNTRANAPILITMKHHIPRSVDEKIKINLITPTATPFNAGEESNNEVVLPSEGAKLNSLNNLEWTVKVAQNSSQTLLIKYTIDHPKDEKIEFQEKF</sequence>
<comment type="caution">
    <text evidence="4">The sequence shown here is derived from an EMBL/GenBank/DDBJ whole genome shotgun (WGS) entry which is preliminary data.</text>
</comment>
<evidence type="ECO:0008006" key="6">
    <source>
        <dbReference type="Google" id="ProtNLM"/>
    </source>
</evidence>
<feature type="coiled-coil region" evidence="1">
    <location>
        <begin position="88"/>
        <end position="122"/>
    </location>
</feature>
<gene>
    <name evidence="4" type="ORF">CAMP_LOCUS4774</name>
</gene>
<organism evidence="4 5">
    <name type="scientific">Caenorhabditis angaria</name>
    <dbReference type="NCBI Taxonomy" id="860376"/>
    <lineage>
        <taxon>Eukaryota</taxon>
        <taxon>Metazoa</taxon>
        <taxon>Ecdysozoa</taxon>
        <taxon>Nematoda</taxon>
        <taxon>Chromadorea</taxon>
        <taxon>Rhabditida</taxon>
        <taxon>Rhabditina</taxon>
        <taxon>Rhabditomorpha</taxon>
        <taxon>Rhabditoidea</taxon>
        <taxon>Rhabditidae</taxon>
        <taxon>Peloderinae</taxon>
        <taxon>Caenorhabditis</taxon>
    </lineage>
</organism>
<dbReference type="InterPro" id="IPR037291">
    <property type="entry name" value="DUF4139"/>
</dbReference>
<dbReference type="Pfam" id="PF13598">
    <property type="entry name" value="DUF4139"/>
    <property type="match status" value="1"/>
</dbReference>
<accession>A0A9P1IF92</accession>
<evidence type="ECO:0000256" key="1">
    <source>
        <dbReference type="SAM" id="Coils"/>
    </source>
</evidence>
<dbReference type="Pfam" id="PF13600">
    <property type="entry name" value="DUF4140"/>
    <property type="match status" value="1"/>
</dbReference>
<protein>
    <recommendedName>
        <fullName evidence="6">Protein F37C4.5</fullName>
    </recommendedName>
</protein>
<name>A0A9P1IF92_9PELO</name>
<dbReference type="NCBIfam" id="TIGR02231">
    <property type="entry name" value="mucoidy inhibitor MuiA family protein"/>
    <property type="match status" value="1"/>
</dbReference>
<dbReference type="InterPro" id="IPR025554">
    <property type="entry name" value="DUF4140"/>
</dbReference>
<keyword evidence="1" id="KW-0175">Coiled coil</keyword>
<dbReference type="EMBL" id="CANHGI010000002">
    <property type="protein sequence ID" value="CAI5442137.1"/>
    <property type="molecule type" value="Genomic_DNA"/>
</dbReference>
<feature type="coiled-coil region" evidence="1">
    <location>
        <begin position="168"/>
        <end position="195"/>
    </location>
</feature>
<keyword evidence="5" id="KW-1185">Reference proteome</keyword>
<feature type="domain" description="DUF4139" evidence="2">
    <location>
        <begin position="218"/>
        <end position="559"/>
    </location>
</feature>
<dbReference type="OrthoDB" id="10068793at2759"/>
<evidence type="ECO:0000313" key="5">
    <source>
        <dbReference type="Proteomes" id="UP001152747"/>
    </source>
</evidence>
<evidence type="ECO:0000259" key="3">
    <source>
        <dbReference type="Pfam" id="PF13600"/>
    </source>
</evidence>
<evidence type="ECO:0000259" key="2">
    <source>
        <dbReference type="Pfam" id="PF13598"/>
    </source>
</evidence>
<evidence type="ECO:0000313" key="4">
    <source>
        <dbReference type="EMBL" id="CAI5442137.1"/>
    </source>
</evidence>
<feature type="domain" description="DUF4140" evidence="3">
    <location>
        <begin position="20"/>
        <end position="119"/>
    </location>
</feature>
<proteinExistence type="predicted"/>